<keyword evidence="2" id="KW-1185">Reference proteome</keyword>
<name>A0A453HE84_AEGTS</name>
<evidence type="ECO:0000313" key="2">
    <source>
        <dbReference type="Proteomes" id="UP000015105"/>
    </source>
</evidence>
<reference evidence="2" key="2">
    <citation type="journal article" date="2017" name="Nat. Plants">
        <title>The Aegilops tauschii genome reveals multiple impacts of transposons.</title>
        <authorList>
            <person name="Zhao G."/>
            <person name="Zou C."/>
            <person name="Li K."/>
            <person name="Wang K."/>
            <person name="Li T."/>
            <person name="Gao L."/>
            <person name="Zhang X."/>
            <person name="Wang H."/>
            <person name="Yang Z."/>
            <person name="Liu X."/>
            <person name="Jiang W."/>
            <person name="Mao L."/>
            <person name="Kong X."/>
            <person name="Jiao Y."/>
            <person name="Jia J."/>
        </authorList>
    </citation>
    <scope>NUCLEOTIDE SEQUENCE [LARGE SCALE GENOMIC DNA]</scope>
    <source>
        <strain evidence="2">cv. AL8/78</strain>
    </source>
</reference>
<reference evidence="2" key="1">
    <citation type="journal article" date="2014" name="Science">
        <title>Ancient hybridizations among the ancestral genomes of bread wheat.</title>
        <authorList>
            <consortium name="International Wheat Genome Sequencing Consortium,"/>
            <person name="Marcussen T."/>
            <person name="Sandve S.R."/>
            <person name="Heier L."/>
            <person name="Spannagl M."/>
            <person name="Pfeifer M."/>
            <person name="Jakobsen K.S."/>
            <person name="Wulff B.B."/>
            <person name="Steuernagel B."/>
            <person name="Mayer K.F."/>
            <person name="Olsen O.A."/>
        </authorList>
    </citation>
    <scope>NUCLEOTIDE SEQUENCE [LARGE SCALE GENOMIC DNA]</scope>
    <source>
        <strain evidence="2">cv. AL8/78</strain>
    </source>
</reference>
<reference evidence="1" key="5">
    <citation type="journal article" date="2021" name="G3 (Bethesda)">
        <title>Aegilops tauschii genome assembly Aet v5.0 features greater sequence contiguity and improved annotation.</title>
        <authorList>
            <person name="Wang L."/>
            <person name="Zhu T."/>
            <person name="Rodriguez J.C."/>
            <person name="Deal K.R."/>
            <person name="Dubcovsky J."/>
            <person name="McGuire P.E."/>
            <person name="Lux T."/>
            <person name="Spannagl M."/>
            <person name="Mayer K.F.X."/>
            <person name="Baldrich P."/>
            <person name="Meyers B.C."/>
            <person name="Huo N."/>
            <person name="Gu Y.Q."/>
            <person name="Zhou H."/>
            <person name="Devos K.M."/>
            <person name="Bennetzen J.L."/>
            <person name="Unver T."/>
            <person name="Budak H."/>
            <person name="Gulick P.J."/>
            <person name="Galiba G."/>
            <person name="Kalapos B."/>
            <person name="Nelson D.R."/>
            <person name="Li P."/>
            <person name="You F.M."/>
            <person name="Luo M.C."/>
            <person name="Dvorak J."/>
        </authorList>
    </citation>
    <scope>NUCLEOTIDE SEQUENCE [LARGE SCALE GENOMIC DNA]</scope>
    <source>
        <strain evidence="1">cv. AL8/78</strain>
    </source>
</reference>
<dbReference type="EnsemblPlants" id="AET4Gv20161100.1">
    <property type="protein sequence ID" value="AET4Gv20161100.1"/>
    <property type="gene ID" value="AET4Gv20161100"/>
</dbReference>
<reference evidence="1" key="4">
    <citation type="submission" date="2019-03" db="UniProtKB">
        <authorList>
            <consortium name="EnsemblPlants"/>
        </authorList>
    </citation>
    <scope>IDENTIFICATION</scope>
</reference>
<proteinExistence type="predicted"/>
<sequence length="82" mass="9295">EKTRGGTEADMCWYNGAVTLLGRHSKYILLASGSVCVSYRNSLQDMDVIRISPPVCISWSQTKHWKLPFRRKVQTSQVMCSS</sequence>
<organism evidence="1 2">
    <name type="scientific">Aegilops tauschii subsp. strangulata</name>
    <name type="common">Goatgrass</name>
    <dbReference type="NCBI Taxonomy" id="200361"/>
    <lineage>
        <taxon>Eukaryota</taxon>
        <taxon>Viridiplantae</taxon>
        <taxon>Streptophyta</taxon>
        <taxon>Embryophyta</taxon>
        <taxon>Tracheophyta</taxon>
        <taxon>Spermatophyta</taxon>
        <taxon>Magnoliopsida</taxon>
        <taxon>Liliopsida</taxon>
        <taxon>Poales</taxon>
        <taxon>Poaceae</taxon>
        <taxon>BOP clade</taxon>
        <taxon>Pooideae</taxon>
        <taxon>Triticodae</taxon>
        <taxon>Triticeae</taxon>
        <taxon>Triticinae</taxon>
        <taxon>Aegilops</taxon>
    </lineage>
</organism>
<evidence type="ECO:0000313" key="1">
    <source>
        <dbReference type="EnsemblPlants" id="AET4Gv20161100.1"/>
    </source>
</evidence>
<dbReference type="AlphaFoldDB" id="A0A453HE84"/>
<reference evidence="1" key="3">
    <citation type="journal article" date="2017" name="Nature">
        <title>Genome sequence of the progenitor of the wheat D genome Aegilops tauschii.</title>
        <authorList>
            <person name="Luo M.C."/>
            <person name="Gu Y.Q."/>
            <person name="Puiu D."/>
            <person name="Wang H."/>
            <person name="Twardziok S.O."/>
            <person name="Deal K.R."/>
            <person name="Huo N."/>
            <person name="Zhu T."/>
            <person name="Wang L."/>
            <person name="Wang Y."/>
            <person name="McGuire P.E."/>
            <person name="Liu S."/>
            <person name="Long H."/>
            <person name="Ramasamy R.K."/>
            <person name="Rodriguez J.C."/>
            <person name="Van S.L."/>
            <person name="Yuan L."/>
            <person name="Wang Z."/>
            <person name="Xia Z."/>
            <person name="Xiao L."/>
            <person name="Anderson O.D."/>
            <person name="Ouyang S."/>
            <person name="Liang Y."/>
            <person name="Zimin A.V."/>
            <person name="Pertea G."/>
            <person name="Qi P."/>
            <person name="Bennetzen J.L."/>
            <person name="Dai X."/>
            <person name="Dawson M.W."/>
            <person name="Muller H.G."/>
            <person name="Kugler K."/>
            <person name="Rivarola-Duarte L."/>
            <person name="Spannagl M."/>
            <person name="Mayer K.F.X."/>
            <person name="Lu F.H."/>
            <person name="Bevan M.W."/>
            <person name="Leroy P."/>
            <person name="Li P."/>
            <person name="You F.M."/>
            <person name="Sun Q."/>
            <person name="Liu Z."/>
            <person name="Lyons E."/>
            <person name="Wicker T."/>
            <person name="Salzberg S.L."/>
            <person name="Devos K.M."/>
            <person name="Dvorak J."/>
        </authorList>
    </citation>
    <scope>NUCLEOTIDE SEQUENCE [LARGE SCALE GENOMIC DNA]</scope>
    <source>
        <strain evidence="1">cv. AL8/78</strain>
    </source>
</reference>
<dbReference type="Gramene" id="AET4Gv20161100.1">
    <property type="protein sequence ID" value="AET4Gv20161100.1"/>
    <property type="gene ID" value="AET4Gv20161100"/>
</dbReference>
<accession>A0A453HE84</accession>
<dbReference type="Proteomes" id="UP000015105">
    <property type="component" value="Chromosome 4D"/>
</dbReference>
<protein>
    <submittedName>
        <fullName evidence="1">Uncharacterized protein</fullName>
    </submittedName>
</protein>